<feature type="transmembrane region" description="Helical" evidence="2">
    <location>
        <begin position="486"/>
        <end position="507"/>
    </location>
</feature>
<dbReference type="EMBL" id="JAGHQM010000273">
    <property type="protein sequence ID" value="KAH0562977.1"/>
    <property type="molecule type" value="Genomic_DNA"/>
</dbReference>
<feature type="compositionally biased region" description="Polar residues" evidence="1">
    <location>
        <begin position="270"/>
        <end position="292"/>
    </location>
</feature>
<feature type="transmembrane region" description="Helical" evidence="2">
    <location>
        <begin position="451"/>
        <end position="474"/>
    </location>
</feature>
<evidence type="ECO:0000256" key="1">
    <source>
        <dbReference type="SAM" id="MobiDB-lite"/>
    </source>
</evidence>
<proteinExistence type="predicted"/>
<reference evidence="3" key="1">
    <citation type="submission" date="2021-03" db="EMBL/GenBank/DDBJ databases">
        <title>Comparative genomics and phylogenomic investigation of the class Geoglossomycetes provide insights into ecological specialization and systematics.</title>
        <authorList>
            <person name="Melie T."/>
            <person name="Pirro S."/>
            <person name="Miller A.N."/>
            <person name="Quandt A."/>
        </authorList>
    </citation>
    <scope>NUCLEOTIDE SEQUENCE</scope>
    <source>
        <strain evidence="3">CAQ_001_2017</strain>
    </source>
</reference>
<feature type="transmembrane region" description="Helical" evidence="2">
    <location>
        <begin position="215"/>
        <end position="235"/>
    </location>
</feature>
<keyword evidence="2" id="KW-1133">Transmembrane helix</keyword>
<dbReference type="AlphaFoldDB" id="A0A9P8LES0"/>
<evidence type="ECO:0000256" key="2">
    <source>
        <dbReference type="SAM" id="Phobius"/>
    </source>
</evidence>
<feature type="compositionally biased region" description="Basic and acidic residues" evidence="1">
    <location>
        <begin position="333"/>
        <end position="357"/>
    </location>
</feature>
<feature type="compositionally biased region" description="Low complexity" evidence="1">
    <location>
        <begin position="306"/>
        <end position="321"/>
    </location>
</feature>
<protein>
    <submittedName>
        <fullName evidence="3">Uncharacterized protein</fullName>
    </submittedName>
</protein>
<feature type="transmembrane region" description="Helical" evidence="2">
    <location>
        <begin position="181"/>
        <end position="203"/>
    </location>
</feature>
<feature type="transmembrane region" description="Helical" evidence="2">
    <location>
        <begin position="578"/>
        <end position="599"/>
    </location>
</feature>
<organism evidence="3 4">
    <name type="scientific">Trichoglossum hirsutum</name>
    <dbReference type="NCBI Taxonomy" id="265104"/>
    <lineage>
        <taxon>Eukaryota</taxon>
        <taxon>Fungi</taxon>
        <taxon>Dikarya</taxon>
        <taxon>Ascomycota</taxon>
        <taxon>Pezizomycotina</taxon>
        <taxon>Geoglossomycetes</taxon>
        <taxon>Geoglossales</taxon>
        <taxon>Geoglossaceae</taxon>
        <taxon>Trichoglossum</taxon>
    </lineage>
</organism>
<keyword evidence="2" id="KW-0472">Membrane</keyword>
<gene>
    <name evidence="3" type="ORF">GP486_002455</name>
</gene>
<evidence type="ECO:0000313" key="3">
    <source>
        <dbReference type="EMBL" id="KAH0562977.1"/>
    </source>
</evidence>
<keyword evidence="4" id="KW-1185">Reference proteome</keyword>
<feature type="region of interest" description="Disordered" evidence="1">
    <location>
        <begin position="267"/>
        <end position="368"/>
    </location>
</feature>
<name>A0A9P8LES0_9PEZI</name>
<evidence type="ECO:0000313" key="4">
    <source>
        <dbReference type="Proteomes" id="UP000750711"/>
    </source>
</evidence>
<dbReference type="Proteomes" id="UP000750711">
    <property type="component" value="Unassembled WGS sequence"/>
</dbReference>
<accession>A0A9P8LES0</accession>
<comment type="caution">
    <text evidence="3">The sequence shown here is derived from an EMBL/GenBank/DDBJ whole genome shotgun (WGS) entry which is preliminary data.</text>
</comment>
<keyword evidence="2" id="KW-0812">Transmembrane</keyword>
<sequence>MTDFIRCAAEFRNCVITFDGCKKLCGNGIDFFDWPGISNAITTWVFPIIGILLQGPFESNRTKSTLLALLRWVGSPISSLSYILWNIKVSGRAALMVDMATKYDDRPKKEPTFSGIRDSFYILSVMNQYTINPKMRKGSEAAEKLLRIALFDVNLRVDGEDIVKLRGEIADVLRQCRKRGVVSVFISMGWFLFSLGISIQAGICSGSSRLRHKPDGLGLGLMLGWIPVLILCSIVDRNPADSATVENRLNQLLYGVWESYLATSLRERTPNNQTSRSVSPHDTGETPSSSPSGRRHSIFGPRDVNSQVISSSSQERSQSLSEPAIPVSSRTVDCGDPRDQNSREDHPEPAQQDERRGASHSTAPEQRQNAEEWIAKLSGEACFGRKFFTGFGGQGRRRWHYGVAYTIVAGIEDEFVKAHGRDWLQVPNARQMLVKGPDESYGIFYFDARELWQIASSLTVVTGTIFGAFILNYFTPPVGLGCRSGGYLVFCVWATSIFITEITVWWWTSNFTNDEFAAQKTWERWFFIPAEILSVCWLLYIVIAQTFGLYQNCWCLTWGGWFEFETASFYDPPFAKGYWIGALCLSLVIMCLSFAFIIAEWCTQSHLATEDFENAMDGLQRTRAFKWATSRIRNAVDFVITKFKSITLGQERKSLVWRRGCTRREPVNTDNNV</sequence>
<feature type="transmembrane region" description="Helical" evidence="2">
    <location>
        <begin position="528"/>
        <end position="550"/>
    </location>
</feature>